<evidence type="ECO:0000313" key="2">
    <source>
        <dbReference type="EMBL" id="SDL06183.1"/>
    </source>
</evidence>
<dbReference type="STRING" id="386301.SAMN05216282_12516"/>
<evidence type="ECO:0000313" key="3">
    <source>
        <dbReference type="Proteomes" id="UP000198701"/>
    </source>
</evidence>
<keyword evidence="2" id="KW-0808">Transferase</keyword>
<proteinExistence type="predicted"/>
<dbReference type="Proteomes" id="UP000198701">
    <property type="component" value="Unassembled WGS sequence"/>
</dbReference>
<accession>A0A1G9H0V8</accession>
<dbReference type="InterPro" id="IPR038764">
    <property type="entry name" value="GNAT_N_AcTrfase_prd"/>
</dbReference>
<dbReference type="OrthoDB" id="9797990at2"/>
<dbReference type="AlphaFoldDB" id="A0A1G9H0V8"/>
<name>A0A1G9H0V8_9MICO</name>
<keyword evidence="3" id="KW-1185">Reference proteome</keyword>
<dbReference type="GO" id="GO:0016740">
    <property type="term" value="F:transferase activity"/>
    <property type="evidence" value="ECO:0007669"/>
    <property type="project" value="UniProtKB-KW"/>
</dbReference>
<evidence type="ECO:0000259" key="1">
    <source>
        <dbReference type="Pfam" id="PF13480"/>
    </source>
</evidence>
<dbReference type="InterPro" id="IPR038740">
    <property type="entry name" value="BioF2-like_GNAT_dom"/>
</dbReference>
<dbReference type="EMBL" id="FNFU01000025">
    <property type="protein sequence ID" value="SDL06183.1"/>
    <property type="molecule type" value="Genomic_DNA"/>
</dbReference>
<sequence>MLLTAEADQLVRQARNAAARAATLARVQVVDEDGMERLRDIAGLFVAVWGTSPSGAPLPADLLRSISHAGCNVTAAYSEGGVLCGAAVAIVSPDNSSMYSLIAGVLPDVADVGVGFALKQHQRAWAVARGLDTMTWTFDPLVSRNARFNLTKLGAHAAEYVQDFYGLMDDELNANDESDRLVAVWPLTTPQTIACSDGLPMTVELPAFTADDVRSTGPDGNPVLVETDGSLWCRVPGDIVSLRGVNPDEATAWRACAREIFRAAFASGHTARGVTRAGWYRLAPGGAL</sequence>
<feature type="domain" description="BioF2-like acetyltransferase" evidence="1">
    <location>
        <begin position="12"/>
        <end position="134"/>
    </location>
</feature>
<dbReference type="SUPFAM" id="SSF55729">
    <property type="entry name" value="Acyl-CoA N-acyltransferases (Nat)"/>
    <property type="match status" value="1"/>
</dbReference>
<dbReference type="InterPro" id="IPR016181">
    <property type="entry name" value="Acyl_CoA_acyltransferase"/>
</dbReference>
<protein>
    <submittedName>
        <fullName evidence="2">Predicted acetyltransferase, GNAT superfamily</fullName>
    </submittedName>
</protein>
<organism evidence="2 3">
    <name type="scientific">Cryobacterium psychrotolerans</name>
    <dbReference type="NCBI Taxonomy" id="386301"/>
    <lineage>
        <taxon>Bacteria</taxon>
        <taxon>Bacillati</taxon>
        <taxon>Actinomycetota</taxon>
        <taxon>Actinomycetes</taxon>
        <taxon>Micrococcales</taxon>
        <taxon>Microbacteriaceae</taxon>
        <taxon>Cryobacterium</taxon>
    </lineage>
</organism>
<reference evidence="2 3" key="1">
    <citation type="submission" date="2016-10" db="EMBL/GenBank/DDBJ databases">
        <authorList>
            <person name="de Groot N.N."/>
        </authorList>
    </citation>
    <scope>NUCLEOTIDE SEQUENCE [LARGE SCALE GENOMIC DNA]</scope>
    <source>
        <strain evidence="2 3">CGMCC 1.5382</strain>
    </source>
</reference>
<dbReference type="PANTHER" id="PTHR41700">
    <property type="entry name" value="GCN5-RELATED N-ACETYLTRANSFERASE"/>
    <property type="match status" value="1"/>
</dbReference>
<gene>
    <name evidence="2" type="ORF">SAMN05216282_12516</name>
</gene>
<dbReference type="RefSeq" id="WP_092325004.1">
    <property type="nucleotide sequence ID" value="NZ_FNFU01000025.1"/>
</dbReference>
<dbReference type="Pfam" id="PF13480">
    <property type="entry name" value="Acetyltransf_6"/>
    <property type="match status" value="1"/>
</dbReference>
<dbReference type="PANTHER" id="PTHR41700:SF1">
    <property type="entry name" value="N-ACETYLTRANSFERASE DOMAIN-CONTAINING PROTEIN"/>
    <property type="match status" value="1"/>
</dbReference>